<evidence type="ECO:0000259" key="4">
    <source>
        <dbReference type="Pfam" id="PF17853"/>
    </source>
</evidence>
<dbReference type="InterPro" id="IPR025736">
    <property type="entry name" value="PucR_C-HTH_dom"/>
</dbReference>
<name>A0ABW2K0A9_9BACI</name>
<dbReference type="PANTHER" id="PTHR33744">
    <property type="entry name" value="CARBOHYDRATE DIACID REGULATOR"/>
    <property type="match status" value="1"/>
</dbReference>
<dbReference type="InterPro" id="IPR051448">
    <property type="entry name" value="CdaR-like_regulators"/>
</dbReference>
<feature type="domain" description="Purine catabolism PurC-like" evidence="2">
    <location>
        <begin position="7"/>
        <end position="126"/>
    </location>
</feature>
<evidence type="ECO:0000313" key="5">
    <source>
        <dbReference type="EMBL" id="MFC7319610.1"/>
    </source>
</evidence>
<dbReference type="RefSeq" id="WP_289215405.1">
    <property type="nucleotide sequence ID" value="NZ_JAPVRC010000003.1"/>
</dbReference>
<dbReference type="EMBL" id="JBHTBY010000001">
    <property type="protein sequence ID" value="MFC7319610.1"/>
    <property type="molecule type" value="Genomic_DNA"/>
</dbReference>
<dbReference type="PANTHER" id="PTHR33744:SF1">
    <property type="entry name" value="DNA-BINDING TRANSCRIPTIONAL ACTIVATOR ADER"/>
    <property type="match status" value="1"/>
</dbReference>
<sequence>MGIHVEDVLQIPVMEPAKVLTGEKHLKERVIEWISVIETPVENFVRRNEFVLSTGIGCSDDPEALEGYVQDVIDSGASALAFATGRHIYKIPDRITTLASKHQFVLLEIPWDVRFGDVLHDVLSEISKRKRVEQQRTEEIRQELINCVLNGKGLQEIMKIVYENTTIPVAISDHNKLVRANYYFDGHMIDVLNGEAAGDYELITSRETPFKDHPLYHYIEEYKIGNDSCYQLTILSNYKKQGYLLFKPESDTELTWSNLNILEHALTACALYFVKENAIEMTEIRLKDNFLLDLAKTDMEMDKQLQSKAQLLGYDLTKPYICLVGEIRFKKKVDDHIGSSEQAIMSSSMHSRNYYIQKEVAHAGDVLKRRTMATFEDGEVIVFLEADDRPYVETTNQFLDLVERRLNELLAGINISWGISMHKDGIFVFHKSYNEAVTAYNIGRQQHEIGDRTFFSDTRMNRLLIALSHEKEIEQIVKNTLHKLIEYDQKRQTDLINTFIVYNKYNSNVSQTARALNLHRQSLLHRLRNIEQLTGLSLLNADDMFLLELSVRLWMLKKVEE</sequence>
<comment type="caution">
    <text evidence="5">The sequence shown here is derived from an EMBL/GenBank/DDBJ whole genome shotgun (WGS) entry which is preliminary data.</text>
</comment>
<dbReference type="Pfam" id="PF13556">
    <property type="entry name" value="HTH_30"/>
    <property type="match status" value="1"/>
</dbReference>
<dbReference type="Pfam" id="PF17853">
    <property type="entry name" value="GGDEF_2"/>
    <property type="match status" value="1"/>
</dbReference>
<accession>A0ABW2K0A9</accession>
<evidence type="ECO:0000259" key="2">
    <source>
        <dbReference type="Pfam" id="PF07905"/>
    </source>
</evidence>
<comment type="similarity">
    <text evidence="1">Belongs to the CdaR family.</text>
</comment>
<keyword evidence="6" id="KW-1185">Reference proteome</keyword>
<proteinExistence type="inferred from homology"/>
<dbReference type="Gene3D" id="1.10.10.2840">
    <property type="entry name" value="PucR C-terminal helix-turn-helix domain"/>
    <property type="match status" value="1"/>
</dbReference>
<protein>
    <submittedName>
        <fullName evidence="5">PucR family transcriptional regulator</fullName>
    </submittedName>
</protein>
<feature type="domain" description="PucR C-terminal helix-turn-helix" evidence="3">
    <location>
        <begin position="495"/>
        <end position="552"/>
    </location>
</feature>
<reference evidence="6" key="1">
    <citation type="journal article" date="2019" name="Int. J. Syst. Evol. Microbiol.">
        <title>The Global Catalogue of Microorganisms (GCM) 10K type strain sequencing project: providing services to taxonomists for standard genome sequencing and annotation.</title>
        <authorList>
            <consortium name="The Broad Institute Genomics Platform"/>
            <consortium name="The Broad Institute Genome Sequencing Center for Infectious Disease"/>
            <person name="Wu L."/>
            <person name="Ma J."/>
        </authorList>
    </citation>
    <scope>NUCLEOTIDE SEQUENCE [LARGE SCALE GENOMIC DNA]</scope>
    <source>
        <strain evidence="6">CCUG 73951</strain>
    </source>
</reference>
<organism evidence="5 6">
    <name type="scientific">Halobacillus campisalis</name>
    <dbReference type="NCBI Taxonomy" id="435909"/>
    <lineage>
        <taxon>Bacteria</taxon>
        <taxon>Bacillati</taxon>
        <taxon>Bacillota</taxon>
        <taxon>Bacilli</taxon>
        <taxon>Bacillales</taxon>
        <taxon>Bacillaceae</taxon>
        <taxon>Halobacillus</taxon>
    </lineage>
</organism>
<dbReference type="Proteomes" id="UP001596494">
    <property type="component" value="Unassembled WGS sequence"/>
</dbReference>
<evidence type="ECO:0000259" key="3">
    <source>
        <dbReference type="Pfam" id="PF13556"/>
    </source>
</evidence>
<gene>
    <name evidence="5" type="ORF">ACFQMN_01760</name>
</gene>
<dbReference type="InterPro" id="IPR041522">
    <property type="entry name" value="CdaR_GGDEF"/>
</dbReference>
<evidence type="ECO:0000313" key="6">
    <source>
        <dbReference type="Proteomes" id="UP001596494"/>
    </source>
</evidence>
<feature type="domain" description="CdaR GGDEF-like" evidence="4">
    <location>
        <begin position="302"/>
        <end position="441"/>
    </location>
</feature>
<dbReference type="InterPro" id="IPR042070">
    <property type="entry name" value="PucR_C-HTH_sf"/>
</dbReference>
<dbReference type="Pfam" id="PF07905">
    <property type="entry name" value="PucR"/>
    <property type="match status" value="1"/>
</dbReference>
<dbReference type="InterPro" id="IPR012914">
    <property type="entry name" value="PucR_dom"/>
</dbReference>
<evidence type="ECO:0000256" key="1">
    <source>
        <dbReference type="ARBA" id="ARBA00006754"/>
    </source>
</evidence>